<dbReference type="AlphaFoldDB" id="A0A834TW61"/>
<proteinExistence type="predicted"/>
<gene>
    <name evidence="1" type="ORF">G2W53_019596</name>
</gene>
<evidence type="ECO:0000313" key="2">
    <source>
        <dbReference type="Proteomes" id="UP000634136"/>
    </source>
</evidence>
<keyword evidence="2" id="KW-1185">Reference proteome</keyword>
<sequence length="45" mass="5388">MERKKPAHEKLLRFDQVSPTLRPKFGLNIYIYTRGNSEEAVRQNR</sequence>
<accession>A0A834TW61</accession>
<organism evidence="1 2">
    <name type="scientific">Senna tora</name>
    <dbReference type="NCBI Taxonomy" id="362788"/>
    <lineage>
        <taxon>Eukaryota</taxon>
        <taxon>Viridiplantae</taxon>
        <taxon>Streptophyta</taxon>
        <taxon>Embryophyta</taxon>
        <taxon>Tracheophyta</taxon>
        <taxon>Spermatophyta</taxon>
        <taxon>Magnoliopsida</taxon>
        <taxon>eudicotyledons</taxon>
        <taxon>Gunneridae</taxon>
        <taxon>Pentapetalae</taxon>
        <taxon>rosids</taxon>
        <taxon>fabids</taxon>
        <taxon>Fabales</taxon>
        <taxon>Fabaceae</taxon>
        <taxon>Caesalpinioideae</taxon>
        <taxon>Cassia clade</taxon>
        <taxon>Senna</taxon>
    </lineage>
</organism>
<dbReference type="EMBL" id="JAAIUW010000006">
    <property type="protein sequence ID" value="KAF7828432.1"/>
    <property type="molecule type" value="Genomic_DNA"/>
</dbReference>
<reference evidence="1" key="1">
    <citation type="submission" date="2020-09" db="EMBL/GenBank/DDBJ databases">
        <title>Genome-Enabled Discovery of Anthraquinone Biosynthesis in Senna tora.</title>
        <authorList>
            <person name="Kang S.-H."/>
            <person name="Pandey R.P."/>
            <person name="Lee C.-M."/>
            <person name="Sim J.-S."/>
            <person name="Jeong J.-T."/>
            <person name="Choi B.-S."/>
            <person name="Jung M."/>
            <person name="Ginzburg D."/>
            <person name="Zhao K."/>
            <person name="Won S.Y."/>
            <person name="Oh T.-J."/>
            <person name="Yu Y."/>
            <person name="Kim N.-H."/>
            <person name="Lee O.R."/>
            <person name="Lee T.-H."/>
            <person name="Bashyal P."/>
            <person name="Kim T.-S."/>
            <person name="Lee W.-H."/>
            <person name="Kawkins C."/>
            <person name="Kim C.-K."/>
            <person name="Kim J.S."/>
            <person name="Ahn B.O."/>
            <person name="Rhee S.Y."/>
            <person name="Sohng J.K."/>
        </authorList>
    </citation>
    <scope>NUCLEOTIDE SEQUENCE</scope>
    <source>
        <tissue evidence="1">Leaf</tissue>
    </source>
</reference>
<protein>
    <submittedName>
        <fullName evidence="1">Uncharacterized protein</fullName>
    </submittedName>
</protein>
<name>A0A834TW61_9FABA</name>
<evidence type="ECO:0000313" key="1">
    <source>
        <dbReference type="EMBL" id="KAF7828432.1"/>
    </source>
</evidence>
<dbReference type="Proteomes" id="UP000634136">
    <property type="component" value="Unassembled WGS sequence"/>
</dbReference>
<comment type="caution">
    <text evidence="1">The sequence shown here is derived from an EMBL/GenBank/DDBJ whole genome shotgun (WGS) entry which is preliminary data.</text>
</comment>